<proteinExistence type="predicted"/>
<evidence type="ECO:0000313" key="3">
    <source>
        <dbReference type="Proteomes" id="UP000218022"/>
    </source>
</evidence>
<gene>
    <name evidence="2" type="ORF">BWP39_22710</name>
    <name evidence="1" type="ORF">N0A02_24475</name>
</gene>
<evidence type="ECO:0000313" key="4">
    <source>
        <dbReference type="Proteomes" id="UP001469089"/>
    </source>
</evidence>
<evidence type="ECO:0000313" key="2">
    <source>
        <dbReference type="EMBL" id="PCE22493.1"/>
    </source>
</evidence>
<sequence length="148" mass="15047">MTGTPVAAVGANAVLANAPAQQAPTAQWVGAGSPPAAAPSGDDAQLFAQQLAGNLSGTANGGVGAASGASESFTNMFGYLDDLGQRFTKLSSMRHQALKPTGDWGMDMARMMEYNWDLSMTANGCEFALSAAQAANNCSRSVLSPDKG</sequence>
<dbReference type="RefSeq" id="WP_096724285.1">
    <property type="nucleotide sequence ID" value="NZ_JAOALG010000002.1"/>
</dbReference>
<organism evidence="2 3">
    <name type="scientific">Paraburkholderia acidicola</name>
    <dbReference type="NCBI Taxonomy" id="1912599"/>
    <lineage>
        <taxon>Bacteria</taxon>
        <taxon>Pseudomonadati</taxon>
        <taxon>Pseudomonadota</taxon>
        <taxon>Betaproteobacteria</taxon>
        <taxon>Burkholderiales</taxon>
        <taxon>Burkholderiaceae</taxon>
        <taxon>Paraburkholderia</taxon>
    </lineage>
</organism>
<protein>
    <submittedName>
        <fullName evidence="2">Uncharacterized protein</fullName>
    </submittedName>
</protein>
<dbReference type="EMBL" id="MTZV01000006">
    <property type="protein sequence ID" value="PCE22493.1"/>
    <property type="molecule type" value="Genomic_DNA"/>
</dbReference>
<comment type="caution">
    <text evidence="2">The sequence shown here is derived from an EMBL/GenBank/DDBJ whole genome shotgun (WGS) entry which is preliminary data.</text>
</comment>
<dbReference type="EMBL" id="JAOALG010000002">
    <property type="protein sequence ID" value="MEQ5842611.1"/>
    <property type="molecule type" value="Genomic_DNA"/>
</dbReference>
<dbReference type="AlphaFoldDB" id="A0A2A4ELS6"/>
<dbReference type="Proteomes" id="UP000218022">
    <property type="component" value="Unassembled WGS sequence"/>
</dbReference>
<reference evidence="1" key="2">
    <citation type="submission" date="2022-09" db="EMBL/GenBank/DDBJ databases">
        <authorList>
            <person name="Fergusson C."/>
            <person name="Paulo B.S."/>
            <person name="Eustaquio A.S."/>
            <person name="Linington R."/>
        </authorList>
    </citation>
    <scope>NUCLEOTIDE SEQUENCE</scope>
    <source>
        <strain evidence="1">RL17-338-BIF-B</strain>
    </source>
</reference>
<name>A0A2A4ELS6_9BURK</name>
<reference evidence="1 4" key="3">
    <citation type="journal article" date="2024" name="Chem. Sci.">
        <title>Discovery of a lagriamide polyketide by integrated genome mining, isotopic labeling, and untargeted metabolomics.</title>
        <authorList>
            <person name="Fergusson C.H."/>
            <person name="Saulog J."/>
            <person name="Paulo B.S."/>
            <person name="Wilson D.M."/>
            <person name="Liu D.Y."/>
            <person name="Morehouse N.J."/>
            <person name="Waterworth S."/>
            <person name="Barkei J."/>
            <person name="Gray C.A."/>
            <person name="Kwan J.C."/>
            <person name="Eustaquio A.S."/>
            <person name="Linington R.G."/>
        </authorList>
    </citation>
    <scope>NUCLEOTIDE SEQUENCE [LARGE SCALE GENOMIC DNA]</scope>
    <source>
        <strain evidence="1 4">RL17-338-BIF-B</strain>
    </source>
</reference>
<reference evidence="2 3" key="1">
    <citation type="submission" date="2017-01" db="EMBL/GenBank/DDBJ databases">
        <title>Whole-Genome Shotgun Sequencing of Two beta-Proteobacterial Species in Search of the Bulgecin Biosynthetic Cluster.</title>
        <authorList>
            <person name="Horsman M.E."/>
            <person name="Marous D.R."/>
            <person name="Li R."/>
            <person name="Oliver R.A."/>
            <person name="Byun B."/>
            <person name="Emrich S.J."/>
            <person name="Boggess B."/>
            <person name="Townsend C.A."/>
            <person name="Mobashery S."/>
        </authorList>
    </citation>
    <scope>NUCLEOTIDE SEQUENCE [LARGE SCALE GENOMIC DNA]</scope>
    <source>
        <strain evidence="2 3">ATCC 31363</strain>
    </source>
</reference>
<dbReference type="Proteomes" id="UP001469089">
    <property type="component" value="Unassembled WGS sequence"/>
</dbReference>
<accession>A0A2A4ELS6</accession>
<evidence type="ECO:0000313" key="1">
    <source>
        <dbReference type="EMBL" id="MEQ5842611.1"/>
    </source>
</evidence>
<keyword evidence="4" id="KW-1185">Reference proteome</keyword>